<dbReference type="EMBL" id="JH651384">
    <property type="protein sequence ID" value="EIJ36968.1"/>
    <property type="molecule type" value="Genomic_DNA"/>
</dbReference>
<sequence>MTPTINSVWNAVSAILKDHFSFYDIKQVIGLAGFDLESIADLEQERGVSKGKLITGITQGYSNFSEHDKKHFINIIVEEILDQRPHLFEKLEKYLSRLGWEFSNGSVIPIEIFDISDLPELHEKSKEDLIKASLRFRDGDLSGAISSACAAVDNVTAHIYSKYNLGDVGKASFQEKCKVAIKNIKLFEEVDNQLKSIGWTDSSTSPFNKNFEGSLNQAAYVMQTLRANMSDVHGTKPVLRPLVFDSIKWAEILVRVLSDK</sequence>
<protein>
    <recommendedName>
        <fullName evidence="3">Abortive infection protein-like C-terminal domain-containing protein</fullName>
    </recommendedName>
</protein>
<accession>A0A656HJ71</accession>
<dbReference type="OrthoDB" id="9000887at2"/>
<evidence type="ECO:0008006" key="3">
    <source>
        <dbReference type="Google" id="ProtNLM"/>
    </source>
</evidence>
<dbReference type="RefSeq" id="WP_002710830.1">
    <property type="nucleotide sequence ID" value="NZ_JH651384.1"/>
</dbReference>
<dbReference type="AlphaFoldDB" id="A0A656HJ71"/>
<proteinExistence type="predicted"/>
<evidence type="ECO:0000313" key="1">
    <source>
        <dbReference type="EMBL" id="EIJ36968.1"/>
    </source>
</evidence>
<keyword evidence="2" id="KW-1185">Reference proteome</keyword>
<reference evidence="2" key="1">
    <citation type="journal article" date="2011" name="Stand. Genomic Sci.">
        <title>Genome sequence of the filamentous, gliding Thiothrix nivea neotype strain (JP2(T)).</title>
        <authorList>
            <person name="Lapidus A."/>
            <person name="Nolan M."/>
            <person name="Lucas S."/>
            <person name="Glavina Del Rio T."/>
            <person name="Tice H."/>
            <person name="Cheng J.F."/>
            <person name="Tapia R."/>
            <person name="Han C."/>
            <person name="Goodwin L."/>
            <person name="Pitluck S."/>
            <person name="Liolios K."/>
            <person name="Pagani I."/>
            <person name="Ivanova N."/>
            <person name="Huntemann M."/>
            <person name="Mavromatis K."/>
            <person name="Mikhailova N."/>
            <person name="Pati A."/>
            <person name="Chen A."/>
            <person name="Palaniappan K."/>
            <person name="Land M."/>
            <person name="Brambilla E.M."/>
            <person name="Rohde M."/>
            <person name="Abt B."/>
            <person name="Verbarg S."/>
            <person name="Goker M."/>
            <person name="Bristow J."/>
            <person name="Eisen J.A."/>
            <person name="Markowitz V."/>
            <person name="Hugenholtz P."/>
            <person name="Kyrpides N.C."/>
            <person name="Klenk H.P."/>
            <person name="Woyke T."/>
        </authorList>
    </citation>
    <scope>NUCLEOTIDE SEQUENCE [LARGE SCALE GENOMIC DNA]</scope>
    <source>
        <strain evidence="2">ATCC 35100 / DSM 5205 / JP2</strain>
    </source>
</reference>
<evidence type="ECO:0000313" key="2">
    <source>
        <dbReference type="Proteomes" id="UP000005317"/>
    </source>
</evidence>
<name>A0A656HJ71_THINJ</name>
<dbReference type="Proteomes" id="UP000005317">
    <property type="component" value="Unassembled WGS sequence"/>
</dbReference>
<organism evidence="1 2">
    <name type="scientific">Thiothrix nivea (strain ATCC 35100 / DSM 5205 / JP2)</name>
    <dbReference type="NCBI Taxonomy" id="870187"/>
    <lineage>
        <taxon>Bacteria</taxon>
        <taxon>Pseudomonadati</taxon>
        <taxon>Pseudomonadota</taxon>
        <taxon>Gammaproteobacteria</taxon>
        <taxon>Thiotrichales</taxon>
        <taxon>Thiotrichaceae</taxon>
        <taxon>Thiothrix</taxon>
    </lineage>
</organism>
<gene>
    <name evidence="1" type="ORF">Thini_4494</name>
</gene>